<dbReference type="AlphaFoldDB" id="A0A6J1MBF3"/>
<dbReference type="OrthoDB" id="7836614at2759"/>
<evidence type="ECO:0000313" key="1">
    <source>
        <dbReference type="Proteomes" id="UP000504633"/>
    </source>
</evidence>
<proteinExistence type="predicted"/>
<dbReference type="OMA" id="PHWYEAR"/>
<dbReference type="KEGG" id="dhe:111604170"/>
<keyword evidence="1" id="KW-1185">Reference proteome</keyword>
<gene>
    <name evidence="2" type="primary">LOC111604170</name>
</gene>
<accession>A0A6J1MBF3</accession>
<dbReference type="RefSeq" id="XP_023177876.1">
    <property type="nucleotide sequence ID" value="XM_023322108.2"/>
</dbReference>
<sequence>MVNVGCVAKLLSGFHLGNGFWVKRVNPHWYEARQLPKTLLREKLTANKTILQKARKASVRKNTKSTLTMTPLSRRVALL</sequence>
<dbReference type="GeneID" id="111604170"/>
<reference evidence="2" key="1">
    <citation type="submission" date="2025-08" db="UniProtKB">
        <authorList>
            <consortium name="RefSeq"/>
        </authorList>
    </citation>
    <scope>IDENTIFICATION</scope>
    <source>
        <strain evidence="2">15085-1641.00</strain>
        <tissue evidence="2">Whole body</tissue>
    </source>
</reference>
<protein>
    <submittedName>
        <fullName evidence="2">Uncharacterized protein LOC111604170</fullName>
    </submittedName>
</protein>
<name>A0A6J1MBF3_DROHY</name>
<dbReference type="Proteomes" id="UP000504633">
    <property type="component" value="Unplaced"/>
</dbReference>
<organism evidence="1 2">
    <name type="scientific">Drosophila hydei</name>
    <name type="common">Fruit fly</name>
    <dbReference type="NCBI Taxonomy" id="7224"/>
    <lineage>
        <taxon>Eukaryota</taxon>
        <taxon>Metazoa</taxon>
        <taxon>Ecdysozoa</taxon>
        <taxon>Arthropoda</taxon>
        <taxon>Hexapoda</taxon>
        <taxon>Insecta</taxon>
        <taxon>Pterygota</taxon>
        <taxon>Neoptera</taxon>
        <taxon>Endopterygota</taxon>
        <taxon>Diptera</taxon>
        <taxon>Brachycera</taxon>
        <taxon>Muscomorpha</taxon>
        <taxon>Ephydroidea</taxon>
        <taxon>Drosophilidae</taxon>
        <taxon>Drosophila</taxon>
    </lineage>
</organism>
<evidence type="ECO:0000313" key="2">
    <source>
        <dbReference type="RefSeq" id="XP_023177876.1"/>
    </source>
</evidence>